<reference evidence="1 2" key="1">
    <citation type="submission" date="2016-06" db="EMBL/GenBank/DDBJ databases">
        <authorList>
            <person name="Sutton G."/>
            <person name="Brinkac L."/>
            <person name="Sanka R."/>
            <person name="Adams M."/>
            <person name="Lau E."/>
            <person name="Garcia-Basteiro A."/>
            <person name="Lopez-Varela E."/>
            <person name="Palencia S."/>
        </authorList>
    </citation>
    <scope>NUCLEOTIDE SEQUENCE [LARGE SCALE GENOMIC DNA]</scope>
    <source>
        <strain evidence="1 2">1211594.5</strain>
    </source>
</reference>
<evidence type="ECO:0000313" key="2">
    <source>
        <dbReference type="Proteomes" id="UP000093712"/>
    </source>
</evidence>
<comment type="caution">
    <text evidence="1">The sequence shown here is derived from an EMBL/GenBank/DDBJ whole genome shotgun (WGS) entry which is preliminary data.</text>
</comment>
<organism evidence="1 2">
    <name type="scientific">Mycolicibacter heraklionensis</name>
    <dbReference type="NCBI Taxonomy" id="512402"/>
    <lineage>
        <taxon>Bacteria</taxon>
        <taxon>Bacillati</taxon>
        <taxon>Actinomycetota</taxon>
        <taxon>Actinomycetes</taxon>
        <taxon>Mycobacteriales</taxon>
        <taxon>Mycobacteriaceae</taxon>
        <taxon>Mycolicibacter</taxon>
    </lineage>
</organism>
<dbReference type="EMBL" id="LZME01000007">
    <property type="protein sequence ID" value="OBK89446.1"/>
    <property type="molecule type" value="Genomic_DNA"/>
</dbReference>
<accession>A0AA91EYI9</accession>
<dbReference type="Proteomes" id="UP000093712">
    <property type="component" value="Unassembled WGS sequence"/>
</dbReference>
<proteinExistence type="predicted"/>
<evidence type="ECO:0000313" key="1">
    <source>
        <dbReference type="EMBL" id="OBK89446.1"/>
    </source>
</evidence>
<gene>
    <name evidence="1" type="ORF">A5649_13420</name>
</gene>
<protein>
    <submittedName>
        <fullName evidence="1">Uncharacterized protein</fullName>
    </submittedName>
</protein>
<name>A0AA91EYI9_9MYCO</name>
<dbReference type="RefSeq" id="WP_065038711.1">
    <property type="nucleotide sequence ID" value="NZ_LZME01000007.1"/>
</dbReference>
<dbReference type="AlphaFoldDB" id="A0AA91EYI9"/>
<sequence>MTALHSVKSTITPDAHDVTARYSTGSRLWLTTCVCGWWAMPCHTTEEADVLGELHYEHVADIPGDLSDAAGTLQAMTAARPDLVDVGPATPPPAWFPPDALPDWQDRTTQRGVEQFCEWSRDVADGVAIACSDVVVAGRVMRSTPRVHMTDEPPAAGWTVQQAREVAARIIAAADFIDQASVIA</sequence>